<evidence type="ECO:0000256" key="7">
    <source>
        <dbReference type="ARBA" id="ARBA00022691"/>
    </source>
</evidence>
<keyword evidence="12" id="KW-0411">Iron-sulfur</keyword>
<evidence type="ECO:0000256" key="2">
    <source>
        <dbReference type="ARBA" id="ARBA00004942"/>
    </source>
</evidence>
<evidence type="ECO:0000256" key="8">
    <source>
        <dbReference type="ARBA" id="ARBA00022714"/>
    </source>
</evidence>
<keyword evidence="7" id="KW-0949">S-adenosyl-L-methionine</keyword>
<evidence type="ECO:0000256" key="11">
    <source>
        <dbReference type="ARBA" id="ARBA00023004"/>
    </source>
</evidence>
<dbReference type="InterPro" id="IPR007197">
    <property type="entry name" value="rSAM"/>
</dbReference>
<comment type="pathway">
    <text evidence="2">Cofactor biosynthesis; biotin biosynthesis; biotin from 7,8-diaminononanoate: step 2/2.</text>
</comment>
<dbReference type="SFLD" id="SFLDS00029">
    <property type="entry name" value="Radical_SAM"/>
    <property type="match status" value="1"/>
</dbReference>
<dbReference type="SFLD" id="SFLDF00272">
    <property type="entry name" value="biotin_synthase"/>
    <property type="match status" value="1"/>
</dbReference>
<evidence type="ECO:0000256" key="5">
    <source>
        <dbReference type="ARBA" id="ARBA00022485"/>
    </source>
</evidence>
<evidence type="ECO:0000256" key="10">
    <source>
        <dbReference type="ARBA" id="ARBA00022756"/>
    </source>
</evidence>
<dbReference type="InterPro" id="IPR002684">
    <property type="entry name" value="Biotin_synth/BioAB"/>
</dbReference>
<dbReference type="InterPro" id="IPR013785">
    <property type="entry name" value="Aldolase_TIM"/>
</dbReference>
<dbReference type="EC" id="2.8.1.6" evidence="4"/>
<dbReference type="Pfam" id="PF06968">
    <property type="entry name" value="BATS"/>
    <property type="match status" value="1"/>
</dbReference>
<dbReference type="Pfam" id="PF04055">
    <property type="entry name" value="Radical_SAM"/>
    <property type="match status" value="1"/>
</dbReference>
<keyword evidence="9" id="KW-0479">Metal-binding</keyword>
<dbReference type="SMART" id="SM00876">
    <property type="entry name" value="BATS"/>
    <property type="match status" value="1"/>
</dbReference>
<evidence type="ECO:0000313" key="14">
    <source>
        <dbReference type="EMBL" id="VUG19854.1"/>
    </source>
</evidence>
<organism evidence="14 15">
    <name type="scientific">Dekkera bruxellensis</name>
    <name type="common">Brettanomyces custersii</name>
    <dbReference type="NCBI Taxonomy" id="5007"/>
    <lineage>
        <taxon>Eukaryota</taxon>
        <taxon>Fungi</taxon>
        <taxon>Dikarya</taxon>
        <taxon>Ascomycota</taxon>
        <taxon>Saccharomycotina</taxon>
        <taxon>Pichiomycetes</taxon>
        <taxon>Pichiales</taxon>
        <taxon>Pichiaceae</taxon>
        <taxon>Brettanomyces</taxon>
    </lineage>
</organism>
<dbReference type="GO" id="GO:0004076">
    <property type="term" value="F:biotin synthase activity"/>
    <property type="evidence" value="ECO:0007669"/>
    <property type="project" value="UniProtKB-EC"/>
</dbReference>
<evidence type="ECO:0000256" key="3">
    <source>
        <dbReference type="ARBA" id="ARBA00010765"/>
    </source>
</evidence>
<evidence type="ECO:0000256" key="6">
    <source>
        <dbReference type="ARBA" id="ARBA00022679"/>
    </source>
</evidence>
<comment type="cofactor">
    <cofactor evidence="13">
        <name>[2Fe-2S] cluster</name>
        <dbReference type="ChEBI" id="CHEBI:190135"/>
    </cofactor>
</comment>
<comment type="cofactor">
    <cofactor evidence="1">
        <name>[4Fe-4S] cluster</name>
        <dbReference type="ChEBI" id="CHEBI:49883"/>
    </cofactor>
</comment>
<dbReference type="InterPro" id="IPR024177">
    <property type="entry name" value="Biotin_synthase"/>
</dbReference>
<gene>
    <name evidence="14" type="primary">BIO2</name>
    <name evidence="14" type="ORF">DEBR0S6_01464G</name>
</gene>
<dbReference type="Proteomes" id="UP000478008">
    <property type="component" value="Unassembled WGS sequence"/>
</dbReference>
<keyword evidence="8" id="KW-0001">2Fe-2S</keyword>
<dbReference type="SUPFAM" id="SSF102114">
    <property type="entry name" value="Radical SAM enzymes"/>
    <property type="match status" value="1"/>
</dbReference>
<dbReference type="EMBL" id="CABFWN010000006">
    <property type="protein sequence ID" value="VUG19854.1"/>
    <property type="molecule type" value="Genomic_DNA"/>
</dbReference>
<dbReference type="AlphaFoldDB" id="A0A7D9CZY9"/>
<evidence type="ECO:0000256" key="4">
    <source>
        <dbReference type="ARBA" id="ARBA00012236"/>
    </source>
</evidence>
<dbReference type="InterPro" id="IPR006638">
    <property type="entry name" value="Elp3/MiaA/NifB-like_rSAM"/>
</dbReference>
<protein>
    <recommendedName>
        <fullName evidence="4">biotin synthase</fullName>
        <ecNumber evidence="4">2.8.1.6</ecNumber>
    </recommendedName>
</protein>
<dbReference type="GO" id="GO:0051539">
    <property type="term" value="F:4 iron, 4 sulfur cluster binding"/>
    <property type="evidence" value="ECO:0007669"/>
    <property type="project" value="UniProtKB-KW"/>
</dbReference>
<proteinExistence type="inferred from homology"/>
<evidence type="ECO:0000256" key="9">
    <source>
        <dbReference type="ARBA" id="ARBA00022723"/>
    </source>
</evidence>
<comment type="similarity">
    <text evidence="3">Belongs to the radical SAM superfamily. Biotin synthase family.</text>
</comment>
<reference evidence="14 15" key="1">
    <citation type="submission" date="2019-07" db="EMBL/GenBank/DDBJ databases">
        <authorList>
            <person name="Friedrich A."/>
            <person name="Schacherer J."/>
        </authorList>
    </citation>
    <scope>NUCLEOTIDE SEQUENCE [LARGE SCALE GENOMIC DNA]</scope>
</reference>
<dbReference type="GO" id="GO:0051537">
    <property type="term" value="F:2 iron, 2 sulfur cluster binding"/>
    <property type="evidence" value="ECO:0007669"/>
    <property type="project" value="UniProtKB-KW"/>
</dbReference>
<keyword evidence="15" id="KW-1185">Reference proteome</keyword>
<dbReference type="PROSITE" id="PS51918">
    <property type="entry name" value="RADICAL_SAM"/>
    <property type="match status" value="1"/>
</dbReference>
<dbReference type="CDD" id="cd01335">
    <property type="entry name" value="Radical_SAM"/>
    <property type="match status" value="1"/>
</dbReference>
<dbReference type="Gene3D" id="3.20.20.70">
    <property type="entry name" value="Aldolase class I"/>
    <property type="match status" value="1"/>
</dbReference>
<name>A0A7D9CZY9_DEKBR</name>
<dbReference type="NCBIfam" id="TIGR00433">
    <property type="entry name" value="bioB"/>
    <property type="match status" value="1"/>
</dbReference>
<dbReference type="InterPro" id="IPR058240">
    <property type="entry name" value="rSAM_sf"/>
</dbReference>
<dbReference type="UniPathway" id="UPA00078">
    <property type="reaction ID" value="UER00162"/>
</dbReference>
<dbReference type="SMART" id="SM00729">
    <property type="entry name" value="Elp3"/>
    <property type="match status" value="1"/>
</dbReference>
<evidence type="ECO:0000313" key="15">
    <source>
        <dbReference type="Proteomes" id="UP000478008"/>
    </source>
</evidence>
<sequence>MLKITTFKRSCFTSRLILKSTTIKRNFAQSVGKVDDTVGLIGSKTLPILKAMQKALTTDKPLHDWTPDQIGEIYNTPLHDLLFYSQLITRKFFNPSEIQFCSLLSIKTGGCTEDCKYCAQSSRNHTDVKAEKLLDLDTVFSQAKKAKQKGATRFCMGSAWRGMHGRKSALKKISGMVKKINDELGMETCVTLGMLDDGQAEVLKKAGLTAYNHNIDTSRNHYKNIISSRTFDDRLATGKRVQDAGISLCQGGICGLGETDDDRISFLHTLCTLKEHPESVPINKLIPIKGTPLADELKTKYKGRELTMEQLLRTIASARLLMPASIVRLAAGRYTMKESEQLLIFMAGVNAIFTGEKMLTTMCNGWDEDINMLKKWGFVPMKSFTRSTPNAHLRINIDSKSKTFSINLAENVPITERALKEHCEESGSI</sequence>
<dbReference type="GO" id="GO:0005739">
    <property type="term" value="C:mitochondrion"/>
    <property type="evidence" value="ECO:0007669"/>
    <property type="project" value="TreeGrafter"/>
</dbReference>
<keyword evidence="6" id="KW-0808">Transferase</keyword>
<dbReference type="InterPro" id="IPR010722">
    <property type="entry name" value="BATS_dom"/>
</dbReference>
<dbReference type="GO" id="GO:0046872">
    <property type="term" value="F:metal ion binding"/>
    <property type="evidence" value="ECO:0007669"/>
    <property type="project" value="UniProtKB-KW"/>
</dbReference>
<dbReference type="HAMAP" id="MF_01694">
    <property type="entry name" value="BioB"/>
    <property type="match status" value="1"/>
</dbReference>
<dbReference type="SFLD" id="SFLDG01060">
    <property type="entry name" value="BATS_domain_containing"/>
    <property type="match status" value="1"/>
</dbReference>
<accession>A0A7D9CZY9</accession>
<dbReference type="SFLD" id="SFLDG01278">
    <property type="entry name" value="biotin_synthase_like"/>
    <property type="match status" value="1"/>
</dbReference>
<keyword evidence="10" id="KW-0093">Biotin biosynthesis</keyword>
<keyword evidence="5" id="KW-0004">4Fe-4S</keyword>
<dbReference type="PANTHER" id="PTHR22976:SF2">
    <property type="entry name" value="BIOTIN SYNTHASE, MITOCHONDRIAL"/>
    <property type="match status" value="1"/>
</dbReference>
<evidence type="ECO:0000256" key="1">
    <source>
        <dbReference type="ARBA" id="ARBA00001966"/>
    </source>
</evidence>
<evidence type="ECO:0000256" key="12">
    <source>
        <dbReference type="ARBA" id="ARBA00023014"/>
    </source>
</evidence>
<dbReference type="GO" id="GO:0009102">
    <property type="term" value="P:biotin biosynthetic process"/>
    <property type="evidence" value="ECO:0007669"/>
    <property type="project" value="UniProtKB-UniPathway"/>
</dbReference>
<evidence type="ECO:0000256" key="13">
    <source>
        <dbReference type="ARBA" id="ARBA00034078"/>
    </source>
</evidence>
<keyword evidence="11" id="KW-0408">Iron</keyword>
<dbReference type="PANTHER" id="PTHR22976">
    <property type="entry name" value="BIOTIN SYNTHASE"/>
    <property type="match status" value="1"/>
</dbReference>